<dbReference type="AlphaFoldDB" id="A0A0E0D5H3"/>
<dbReference type="Proteomes" id="UP000008021">
    <property type="component" value="Chromosome 3"/>
</dbReference>
<name>A0A0E0D5H3_9ORYZ</name>
<reference evidence="1" key="1">
    <citation type="submission" date="2015-04" db="UniProtKB">
        <authorList>
            <consortium name="EnsemblPlants"/>
        </authorList>
    </citation>
    <scope>IDENTIFICATION</scope>
</reference>
<keyword evidence="2" id="KW-1185">Reference proteome</keyword>
<accession>A0A0E0D5H3</accession>
<dbReference type="Gramene" id="OMERI03G28100.1">
    <property type="protein sequence ID" value="OMERI03G28100.1"/>
    <property type="gene ID" value="OMERI03G28100"/>
</dbReference>
<evidence type="ECO:0000313" key="1">
    <source>
        <dbReference type="EnsemblPlants" id="OMERI03G28100.1"/>
    </source>
</evidence>
<dbReference type="HOGENOM" id="CLU_2376406_0_0_1"/>
<proteinExistence type="predicted"/>
<dbReference type="EnsemblPlants" id="OMERI03G28100.1">
    <property type="protein sequence ID" value="OMERI03G28100.1"/>
    <property type="gene ID" value="OMERI03G28100"/>
</dbReference>
<protein>
    <submittedName>
        <fullName evidence="1">Uncharacterized protein</fullName>
    </submittedName>
</protein>
<reference evidence="1" key="2">
    <citation type="submission" date="2018-05" db="EMBL/GenBank/DDBJ databases">
        <title>OmerRS3 (Oryza meridionalis Reference Sequence Version 3).</title>
        <authorList>
            <person name="Zhang J."/>
            <person name="Kudrna D."/>
            <person name="Lee S."/>
            <person name="Talag J."/>
            <person name="Welchert J."/>
            <person name="Wing R.A."/>
        </authorList>
    </citation>
    <scope>NUCLEOTIDE SEQUENCE [LARGE SCALE GENOMIC DNA]</scope>
    <source>
        <strain evidence="1">cv. OR44</strain>
    </source>
</reference>
<evidence type="ECO:0000313" key="2">
    <source>
        <dbReference type="Proteomes" id="UP000008021"/>
    </source>
</evidence>
<organism evidence="1">
    <name type="scientific">Oryza meridionalis</name>
    <dbReference type="NCBI Taxonomy" id="40149"/>
    <lineage>
        <taxon>Eukaryota</taxon>
        <taxon>Viridiplantae</taxon>
        <taxon>Streptophyta</taxon>
        <taxon>Embryophyta</taxon>
        <taxon>Tracheophyta</taxon>
        <taxon>Spermatophyta</taxon>
        <taxon>Magnoliopsida</taxon>
        <taxon>Liliopsida</taxon>
        <taxon>Poales</taxon>
        <taxon>Poaceae</taxon>
        <taxon>BOP clade</taxon>
        <taxon>Oryzoideae</taxon>
        <taxon>Oryzeae</taxon>
        <taxon>Oryzinae</taxon>
        <taxon>Oryza</taxon>
    </lineage>
</organism>
<sequence length="95" mass="10675">MGWFFSHRSACSTLCLRDASLPPPRRSGAALVWASLTAYGARRIGRCPCRRTRDFFTVRLCIGFSWEYLRHRFGLPGAPPREALGPPLPPAKVMQ</sequence>